<dbReference type="InterPro" id="IPR027443">
    <property type="entry name" value="IPNS-like_sf"/>
</dbReference>
<keyword evidence="2" id="KW-0560">Oxidoreductase</keyword>
<dbReference type="Pfam" id="PF03171">
    <property type="entry name" value="2OG-FeII_Oxy"/>
    <property type="match status" value="1"/>
</dbReference>
<feature type="domain" description="Fe2OG dioxygenase" evidence="3">
    <location>
        <begin position="191"/>
        <end position="297"/>
    </location>
</feature>
<dbReference type="Gene3D" id="2.60.120.330">
    <property type="entry name" value="B-lactam Antibiotic, Isopenicillin N Synthase, Chain"/>
    <property type="match status" value="1"/>
</dbReference>
<dbReference type="PANTHER" id="PTHR47990">
    <property type="entry name" value="2-OXOGLUTARATE (2OG) AND FE(II)-DEPENDENT OXYGENASE SUPERFAMILY PROTEIN-RELATED"/>
    <property type="match status" value="1"/>
</dbReference>
<dbReference type="GeneID" id="66987610"/>
<dbReference type="InterPro" id="IPR044861">
    <property type="entry name" value="IPNS-like_FE2OG_OXY"/>
</dbReference>
<dbReference type="InterPro" id="IPR026992">
    <property type="entry name" value="DIOX_N"/>
</dbReference>
<evidence type="ECO:0000259" key="3">
    <source>
        <dbReference type="PROSITE" id="PS51471"/>
    </source>
</evidence>
<dbReference type="EMBL" id="BBXM02000001">
    <property type="protein sequence ID" value="GIC84319.1"/>
    <property type="molecule type" value="Genomic_DNA"/>
</dbReference>
<protein>
    <recommendedName>
        <fullName evidence="3">Fe2OG dioxygenase domain-containing protein</fullName>
    </recommendedName>
</protein>
<evidence type="ECO:0000256" key="2">
    <source>
        <dbReference type="RuleBase" id="RU003682"/>
    </source>
</evidence>
<name>A0A8E0QJ37_9EURO</name>
<dbReference type="SUPFAM" id="SSF51197">
    <property type="entry name" value="Clavaminate synthase-like"/>
    <property type="match status" value="1"/>
</dbReference>
<evidence type="ECO:0000256" key="1">
    <source>
        <dbReference type="ARBA" id="ARBA00008056"/>
    </source>
</evidence>
<dbReference type="GO" id="GO:0016491">
    <property type="term" value="F:oxidoreductase activity"/>
    <property type="evidence" value="ECO:0007669"/>
    <property type="project" value="UniProtKB-KW"/>
</dbReference>
<dbReference type="GO" id="GO:0046872">
    <property type="term" value="F:metal ion binding"/>
    <property type="evidence" value="ECO:0007669"/>
    <property type="project" value="UniProtKB-KW"/>
</dbReference>
<evidence type="ECO:0000313" key="5">
    <source>
        <dbReference type="Proteomes" id="UP000036893"/>
    </source>
</evidence>
<dbReference type="RefSeq" id="XP_043141585.1">
    <property type="nucleotide sequence ID" value="XM_043285650.1"/>
</dbReference>
<comment type="similarity">
    <text evidence="1 2">Belongs to the iron/ascorbate-dependent oxidoreductase family.</text>
</comment>
<sequence length="337" mass="38303">MHSSFYLPLVDITPFLDDPSSPAAQQVIDDVRRACRSTGFFQMKGHGVPLKLQKSILAAAAKFFALPTETKLALDARKNVGFRGYDVMETQSYELEIGVPQGQEAQVVRDIKEGFFISSDLPLDHPRVRDGRFLQGPNVWPDKEVLAPQDFRVVLEEYLSEMQRLSQVVLSLVAATLPYGPRVFDELDSDDPMCLLRLLHYPPDGEQARRERGQLGSGEHTDFGTLTLLLQDEHAGLEVQDHETGEWHGVPPQEDVYIVNMADLMEIMTSGEYRSSWHRVLNRNPEDRYSVVFFYDGNLDYKLQPLDPAKKVEEENVPTIEEHVRLRLTSSYSIAQK</sequence>
<accession>A0A8E0QJ37</accession>
<keyword evidence="2" id="KW-0408">Iron</keyword>
<dbReference type="GO" id="GO:0044283">
    <property type="term" value="P:small molecule biosynthetic process"/>
    <property type="evidence" value="ECO:0007669"/>
    <property type="project" value="UniProtKB-ARBA"/>
</dbReference>
<dbReference type="PRINTS" id="PR00682">
    <property type="entry name" value="IPNSYNTHASE"/>
</dbReference>
<reference evidence="4" key="2">
    <citation type="submission" date="2021-01" db="EMBL/GenBank/DDBJ databases">
        <title>Pan-genome distribution and transcriptional activeness of fungal secondary metabolism genes in Aspergillus section Fumigati.</title>
        <authorList>
            <person name="Takahashi H."/>
            <person name="Umemura M."/>
            <person name="Ninomiya A."/>
            <person name="Kusuya Y."/>
            <person name="Urayama S."/>
            <person name="Shimizu M."/>
            <person name="Watanabe A."/>
            <person name="Kamei K."/>
            <person name="Yaguchi T."/>
            <person name="Hagiwara D."/>
        </authorList>
    </citation>
    <scope>NUCLEOTIDE SEQUENCE</scope>
    <source>
        <strain evidence="4">IFM 46973</strain>
    </source>
</reference>
<proteinExistence type="inferred from homology"/>
<comment type="caution">
    <text evidence="4">The sequence shown here is derived from an EMBL/GenBank/DDBJ whole genome shotgun (WGS) entry which is preliminary data.</text>
</comment>
<reference evidence="4" key="1">
    <citation type="journal article" date="2015" name="Genome Announc.">
        <title>Draft Genome Sequence of the Pathogenic Filamentous Fungus Aspergillus udagawae Strain IFM 46973T.</title>
        <authorList>
            <person name="Kusuya Y."/>
            <person name="Takahashi-Nakaguchi A."/>
            <person name="Takahashi H."/>
            <person name="Yaguchi T."/>
        </authorList>
    </citation>
    <scope>NUCLEOTIDE SEQUENCE</scope>
    <source>
        <strain evidence="4">IFM 46973</strain>
    </source>
</reference>
<keyword evidence="2" id="KW-0479">Metal-binding</keyword>
<dbReference type="PROSITE" id="PS51471">
    <property type="entry name" value="FE2OG_OXY"/>
    <property type="match status" value="1"/>
</dbReference>
<gene>
    <name evidence="4" type="ORF">Aud_000134</name>
</gene>
<dbReference type="AlphaFoldDB" id="A0A8E0QJ37"/>
<organism evidence="4 5">
    <name type="scientific">Aspergillus udagawae</name>
    <dbReference type="NCBI Taxonomy" id="91492"/>
    <lineage>
        <taxon>Eukaryota</taxon>
        <taxon>Fungi</taxon>
        <taxon>Dikarya</taxon>
        <taxon>Ascomycota</taxon>
        <taxon>Pezizomycotina</taxon>
        <taxon>Eurotiomycetes</taxon>
        <taxon>Eurotiomycetidae</taxon>
        <taxon>Eurotiales</taxon>
        <taxon>Aspergillaceae</taxon>
        <taxon>Aspergillus</taxon>
        <taxon>Aspergillus subgen. Fumigati</taxon>
    </lineage>
</organism>
<dbReference type="Proteomes" id="UP000036893">
    <property type="component" value="Unassembled WGS sequence"/>
</dbReference>
<dbReference type="InterPro" id="IPR050231">
    <property type="entry name" value="Iron_ascorbate_oxido_reductase"/>
</dbReference>
<evidence type="ECO:0000313" key="4">
    <source>
        <dbReference type="EMBL" id="GIC84319.1"/>
    </source>
</evidence>
<dbReference type="Pfam" id="PF14226">
    <property type="entry name" value="DIOX_N"/>
    <property type="match status" value="1"/>
</dbReference>
<dbReference type="InterPro" id="IPR005123">
    <property type="entry name" value="Oxoglu/Fe-dep_dioxygenase_dom"/>
</dbReference>